<comment type="caution">
    <text evidence="1">The sequence shown here is derived from an EMBL/GenBank/DDBJ whole genome shotgun (WGS) entry which is preliminary data.</text>
</comment>
<reference evidence="2" key="1">
    <citation type="journal article" date="2023" name="G3 (Bethesda)">
        <title>Genome assembly and association tests identify interacting loci associated with vigor, precocity, and sex in interspecific pistachio rootstocks.</title>
        <authorList>
            <person name="Palmer W."/>
            <person name="Jacygrad E."/>
            <person name="Sagayaradj S."/>
            <person name="Cavanaugh K."/>
            <person name="Han R."/>
            <person name="Bertier L."/>
            <person name="Beede B."/>
            <person name="Kafkas S."/>
            <person name="Golino D."/>
            <person name="Preece J."/>
            <person name="Michelmore R."/>
        </authorList>
    </citation>
    <scope>NUCLEOTIDE SEQUENCE [LARGE SCALE GENOMIC DNA]</scope>
</reference>
<gene>
    <name evidence="1" type="ORF">Pint_27480</name>
</gene>
<dbReference type="EMBL" id="CM047740">
    <property type="protein sequence ID" value="KAJ0040340.1"/>
    <property type="molecule type" value="Genomic_DNA"/>
</dbReference>
<dbReference type="Proteomes" id="UP001163603">
    <property type="component" value="Chromosome 5"/>
</dbReference>
<sequence length="395" mass="43943">MDLADVQADLQALRKLYSLLQRSSNEILDERAKLFLKNLLDGATEKALERSSKIIAAAESDFSKAQKFSVVPNCSTFTSRKDELSPTKRTPETVVSGSSRFDKISNRKKRCGFCEGRSIKQQWKPGIVAAHGVKRNYRYVKKQGKESVKNNLTRSGKMIKETQMNPSDAKPILELEKKSGNASMDVSNTVRWIESAISSSKSFSHLNVECVKNGQSKKSNSSANHIIANSQQVSQRTWNNVNSTPQVSQRTSNNVNSTRQPDQIVRKNVERKELLRPSASRNDHLAEEPLKLQKRKEDKTSSVKSISSIMWPTLLGADRDLNINQMRRHMDEGSSADGSESVDTATSSSVSTQKTCLSTNNDSDNKAKSLLHRRFADMGNKSSSSSEESSSCFSN</sequence>
<evidence type="ECO:0000313" key="2">
    <source>
        <dbReference type="Proteomes" id="UP001163603"/>
    </source>
</evidence>
<evidence type="ECO:0000313" key="1">
    <source>
        <dbReference type="EMBL" id="KAJ0040340.1"/>
    </source>
</evidence>
<accession>A0ACC0YQ63</accession>
<keyword evidence="2" id="KW-1185">Reference proteome</keyword>
<name>A0ACC0YQ63_9ROSI</name>
<protein>
    <submittedName>
        <fullName evidence="1">Uncharacterized protein</fullName>
    </submittedName>
</protein>
<proteinExistence type="predicted"/>
<organism evidence="1 2">
    <name type="scientific">Pistacia integerrima</name>
    <dbReference type="NCBI Taxonomy" id="434235"/>
    <lineage>
        <taxon>Eukaryota</taxon>
        <taxon>Viridiplantae</taxon>
        <taxon>Streptophyta</taxon>
        <taxon>Embryophyta</taxon>
        <taxon>Tracheophyta</taxon>
        <taxon>Spermatophyta</taxon>
        <taxon>Magnoliopsida</taxon>
        <taxon>eudicotyledons</taxon>
        <taxon>Gunneridae</taxon>
        <taxon>Pentapetalae</taxon>
        <taxon>rosids</taxon>
        <taxon>malvids</taxon>
        <taxon>Sapindales</taxon>
        <taxon>Anacardiaceae</taxon>
        <taxon>Pistacia</taxon>
    </lineage>
</organism>